<comment type="caution">
    <text evidence="9">The sequence shown here is derived from an EMBL/GenBank/DDBJ whole genome shotgun (WGS) entry which is preliminary data.</text>
</comment>
<keyword evidence="5" id="KW-0573">Peptidoglycan synthesis</keyword>
<dbReference type="PANTHER" id="PTHR47019">
    <property type="entry name" value="LIPID II FLIPPASE MURJ"/>
    <property type="match status" value="1"/>
</dbReference>
<keyword evidence="10" id="KW-1185">Reference proteome</keyword>
<evidence type="ECO:0000256" key="6">
    <source>
        <dbReference type="ARBA" id="ARBA00022989"/>
    </source>
</evidence>
<dbReference type="Pfam" id="PF03023">
    <property type="entry name" value="MurJ"/>
    <property type="match status" value="1"/>
</dbReference>
<dbReference type="PRINTS" id="PR01806">
    <property type="entry name" value="VIRFACTRMVIN"/>
</dbReference>
<keyword evidence="2" id="KW-1003">Cell membrane</keyword>
<feature type="transmembrane region" description="Helical" evidence="8">
    <location>
        <begin position="286"/>
        <end position="311"/>
    </location>
</feature>
<feature type="transmembrane region" description="Helical" evidence="8">
    <location>
        <begin position="84"/>
        <end position="107"/>
    </location>
</feature>
<reference evidence="9 10" key="1">
    <citation type="submission" date="2018-05" db="EMBL/GenBank/DDBJ databases">
        <title>Brachybacterium sp. M1HQ-2T, whole genome shotgun sequence.</title>
        <authorList>
            <person name="Tuo L."/>
        </authorList>
    </citation>
    <scope>NUCLEOTIDE SEQUENCE [LARGE SCALE GENOMIC DNA]</scope>
    <source>
        <strain evidence="9 10">M1HQ-2</strain>
    </source>
</reference>
<keyword evidence="7 8" id="KW-0472">Membrane</keyword>
<evidence type="ECO:0008006" key="11">
    <source>
        <dbReference type="Google" id="ProtNLM"/>
    </source>
</evidence>
<organism evidence="9 10">
    <name type="scientific">Brachybacterium endophyticum</name>
    <dbReference type="NCBI Taxonomy" id="2182385"/>
    <lineage>
        <taxon>Bacteria</taxon>
        <taxon>Bacillati</taxon>
        <taxon>Actinomycetota</taxon>
        <taxon>Actinomycetes</taxon>
        <taxon>Micrococcales</taxon>
        <taxon>Dermabacteraceae</taxon>
        <taxon>Brachybacterium</taxon>
    </lineage>
</organism>
<feature type="transmembrane region" description="Helical" evidence="8">
    <location>
        <begin position="160"/>
        <end position="178"/>
    </location>
</feature>
<dbReference type="GO" id="GO:0009252">
    <property type="term" value="P:peptidoglycan biosynthetic process"/>
    <property type="evidence" value="ECO:0007669"/>
    <property type="project" value="UniProtKB-KW"/>
</dbReference>
<evidence type="ECO:0000313" key="9">
    <source>
        <dbReference type="EMBL" id="PWH06219.1"/>
    </source>
</evidence>
<sequence>MRATAVMASGSLVSRALGFVRNYLFGVMFAGISSSVGSAFSSANVLPNTIWLMIGGGTLNAILVPAIVRAARLPDRGSDFTSRLFTLVTMLTVGLTAVAMALVPLLMVLTNGSLPPETYALASQLAYWMMPQILFSALYLMLGQLLNAHDSFGPYQWAPVLNNAVAIVGAGLFLMVWGKEGDPTTWTLPMIIALAAMNVGGSAAQVVFLWVYVRKLGLRLRPRWGFRGLGLGNLGRIGMWSLAMLALGQLALWAGRWSAGGAIHEAEKAAHTPQAGLYPGLGTMDWAYMVFMIPQGILAVTLVTAAFPSISRSASEGDHDRALHRYQETNRVLAVPMMLCTAVFVALAGPVMWVIDGGASQGSAERSAWVLVGYMLGLVPFSANYLTKRAFYAYEDARAPFFMQIPTTALPLLGIVPVLLFVAPQWQAATAAFVVSLGNVAGWTYGQWMLRRRAQELGAHMHGPAHTAMVMGRLLLSAAVAYLVGLGLVTLLGQAMWTNRILTVVLGMVVGIVITAVFAAVAWALRVDEVRSLVATVRTRLPGGARGGSRPRSM</sequence>
<evidence type="ECO:0000256" key="3">
    <source>
        <dbReference type="ARBA" id="ARBA00022692"/>
    </source>
</evidence>
<dbReference type="InterPro" id="IPR004268">
    <property type="entry name" value="MurJ"/>
</dbReference>
<dbReference type="GO" id="GO:0015648">
    <property type="term" value="F:lipid-linked peptidoglycan transporter activity"/>
    <property type="evidence" value="ECO:0007669"/>
    <property type="project" value="TreeGrafter"/>
</dbReference>
<dbReference type="AlphaFoldDB" id="A0A2U2RK14"/>
<feature type="transmembrane region" description="Helical" evidence="8">
    <location>
        <begin position="501"/>
        <end position="525"/>
    </location>
</feature>
<feature type="transmembrane region" description="Helical" evidence="8">
    <location>
        <begin position="367"/>
        <end position="387"/>
    </location>
</feature>
<evidence type="ECO:0000256" key="4">
    <source>
        <dbReference type="ARBA" id="ARBA00022960"/>
    </source>
</evidence>
<evidence type="ECO:0000256" key="1">
    <source>
        <dbReference type="ARBA" id="ARBA00004651"/>
    </source>
</evidence>
<evidence type="ECO:0000256" key="7">
    <source>
        <dbReference type="ARBA" id="ARBA00023136"/>
    </source>
</evidence>
<accession>A0A2U2RK14</accession>
<feature type="transmembrane region" description="Helical" evidence="8">
    <location>
        <begin position="426"/>
        <end position="445"/>
    </location>
</feature>
<dbReference type="OrthoDB" id="9786339at2"/>
<protein>
    <recommendedName>
        <fullName evidence="11">Murein biosynthesis integral membrane protein MurJ</fullName>
    </recommendedName>
</protein>
<gene>
    <name evidence="9" type="ORF">DEO23_09025</name>
</gene>
<evidence type="ECO:0000313" key="10">
    <source>
        <dbReference type="Proteomes" id="UP000245590"/>
    </source>
</evidence>
<keyword evidence="3 8" id="KW-0812">Transmembrane</keyword>
<feature type="transmembrane region" description="Helical" evidence="8">
    <location>
        <begin position="399"/>
        <end position="420"/>
    </location>
</feature>
<dbReference type="GO" id="GO:0005886">
    <property type="term" value="C:plasma membrane"/>
    <property type="evidence" value="ECO:0007669"/>
    <property type="project" value="UniProtKB-SubCell"/>
</dbReference>
<evidence type="ECO:0000256" key="2">
    <source>
        <dbReference type="ARBA" id="ARBA00022475"/>
    </source>
</evidence>
<dbReference type="GO" id="GO:0034204">
    <property type="term" value="P:lipid translocation"/>
    <property type="evidence" value="ECO:0007669"/>
    <property type="project" value="TreeGrafter"/>
</dbReference>
<proteinExistence type="predicted"/>
<feature type="transmembrane region" description="Helical" evidence="8">
    <location>
        <begin position="50"/>
        <end position="72"/>
    </location>
</feature>
<keyword evidence="6 8" id="KW-1133">Transmembrane helix</keyword>
<dbReference type="Proteomes" id="UP000245590">
    <property type="component" value="Unassembled WGS sequence"/>
</dbReference>
<evidence type="ECO:0000256" key="5">
    <source>
        <dbReference type="ARBA" id="ARBA00022984"/>
    </source>
</evidence>
<dbReference type="InterPro" id="IPR051050">
    <property type="entry name" value="Lipid_II_flippase_MurJ/MviN"/>
</dbReference>
<dbReference type="GO" id="GO:0008360">
    <property type="term" value="P:regulation of cell shape"/>
    <property type="evidence" value="ECO:0007669"/>
    <property type="project" value="UniProtKB-KW"/>
</dbReference>
<dbReference type="PANTHER" id="PTHR47019:SF1">
    <property type="entry name" value="LIPID II FLIPPASE MURJ"/>
    <property type="match status" value="1"/>
</dbReference>
<feature type="transmembrane region" description="Helical" evidence="8">
    <location>
        <begin position="234"/>
        <end position="254"/>
    </location>
</feature>
<feature type="transmembrane region" description="Helical" evidence="8">
    <location>
        <begin position="332"/>
        <end position="355"/>
    </location>
</feature>
<keyword evidence="4" id="KW-0133">Cell shape</keyword>
<feature type="transmembrane region" description="Helical" evidence="8">
    <location>
        <begin position="190"/>
        <end position="213"/>
    </location>
</feature>
<name>A0A2U2RK14_9MICO</name>
<comment type="subcellular location">
    <subcellularLocation>
        <location evidence="1">Cell membrane</location>
        <topology evidence="1">Multi-pass membrane protein</topology>
    </subcellularLocation>
</comment>
<feature type="transmembrane region" description="Helical" evidence="8">
    <location>
        <begin position="474"/>
        <end position="495"/>
    </location>
</feature>
<evidence type="ECO:0000256" key="8">
    <source>
        <dbReference type="SAM" id="Phobius"/>
    </source>
</evidence>
<feature type="transmembrane region" description="Helical" evidence="8">
    <location>
        <begin position="127"/>
        <end position="148"/>
    </location>
</feature>
<dbReference type="EMBL" id="QFKX01000003">
    <property type="protein sequence ID" value="PWH06219.1"/>
    <property type="molecule type" value="Genomic_DNA"/>
</dbReference>